<dbReference type="Proteomes" id="UP000694892">
    <property type="component" value="Chromosome 8S"/>
</dbReference>
<dbReference type="SMART" id="SM00449">
    <property type="entry name" value="SPRY"/>
    <property type="match status" value="1"/>
</dbReference>
<dbReference type="EMBL" id="CM004481">
    <property type="protein sequence ID" value="OCT66148.1"/>
    <property type="molecule type" value="Genomic_DNA"/>
</dbReference>
<feature type="domain" description="B30.2/SPRY" evidence="1">
    <location>
        <begin position="1"/>
        <end position="143"/>
    </location>
</feature>
<dbReference type="Pfam" id="PF00622">
    <property type="entry name" value="SPRY"/>
    <property type="match status" value="1"/>
</dbReference>
<gene>
    <name evidence="2" type="ORF">XELAEV_18042403mg</name>
</gene>
<dbReference type="InterPro" id="IPR050143">
    <property type="entry name" value="TRIM/RBCC"/>
</dbReference>
<evidence type="ECO:0000259" key="1">
    <source>
        <dbReference type="PROSITE" id="PS50188"/>
    </source>
</evidence>
<dbReference type="PRINTS" id="PR01407">
    <property type="entry name" value="BUTYPHLNCDUF"/>
</dbReference>
<dbReference type="InterPro" id="IPR013320">
    <property type="entry name" value="ConA-like_dom_sf"/>
</dbReference>
<dbReference type="SUPFAM" id="SSF49899">
    <property type="entry name" value="Concanavalin A-like lectins/glucanases"/>
    <property type="match status" value="1"/>
</dbReference>
<dbReference type="InterPro" id="IPR003879">
    <property type="entry name" value="Butyrophylin_SPRY"/>
</dbReference>
<reference evidence="3" key="1">
    <citation type="journal article" date="2016" name="Nature">
        <title>Genome evolution in the allotetraploid frog Xenopus laevis.</title>
        <authorList>
            <person name="Session A.M."/>
            <person name="Uno Y."/>
            <person name="Kwon T."/>
            <person name="Chapman J.A."/>
            <person name="Toyoda A."/>
            <person name="Takahashi S."/>
            <person name="Fukui A."/>
            <person name="Hikosaka A."/>
            <person name="Suzuki A."/>
            <person name="Kondo M."/>
            <person name="van Heeringen S.J."/>
            <person name="Quigley I."/>
            <person name="Heinz S."/>
            <person name="Ogino H."/>
            <person name="Ochi H."/>
            <person name="Hellsten U."/>
            <person name="Lyons J.B."/>
            <person name="Simakov O."/>
            <person name="Putnam N."/>
            <person name="Stites J."/>
            <person name="Kuroki Y."/>
            <person name="Tanaka T."/>
            <person name="Michiue T."/>
            <person name="Watanabe M."/>
            <person name="Bogdanovic O."/>
            <person name="Lister R."/>
            <person name="Georgiou G."/>
            <person name="Paranjpe S.S."/>
            <person name="van Kruijsbergen I."/>
            <person name="Shu S."/>
            <person name="Carlson J."/>
            <person name="Kinoshita T."/>
            <person name="Ohta Y."/>
            <person name="Mawaribuchi S."/>
            <person name="Jenkins J."/>
            <person name="Grimwood J."/>
            <person name="Schmutz J."/>
            <person name="Mitros T."/>
            <person name="Mozaffari S.V."/>
            <person name="Suzuki Y."/>
            <person name="Haramoto Y."/>
            <person name="Yamamoto T.S."/>
            <person name="Takagi C."/>
            <person name="Heald R."/>
            <person name="Miller K."/>
            <person name="Haudenschild C."/>
            <person name="Kitzman J."/>
            <person name="Nakayama T."/>
            <person name="Izutsu Y."/>
            <person name="Robert J."/>
            <person name="Fortriede J."/>
            <person name="Burns K."/>
            <person name="Lotay V."/>
            <person name="Karimi K."/>
            <person name="Yasuoka Y."/>
            <person name="Dichmann D.S."/>
            <person name="Flajnik M.F."/>
            <person name="Houston D.W."/>
            <person name="Shendure J."/>
            <person name="DuPasquier L."/>
            <person name="Vize P.D."/>
            <person name="Zorn A.M."/>
            <person name="Ito M."/>
            <person name="Marcotte E.M."/>
            <person name="Wallingford J.B."/>
            <person name="Ito Y."/>
            <person name="Asashima M."/>
            <person name="Ueno N."/>
            <person name="Matsuda Y."/>
            <person name="Veenstra G.J."/>
            <person name="Fujiyama A."/>
            <person name="Harland R.M."/>
            <person name="Taira M."/>
            <person name="Rokhsar D.S."/>
        </authorList>
    </citation>
    <scope>NUCLEOTIDE SEQUENCE [LARGE SCALE GENOMIC DNA]</scope>
    <source>
        <strain evidence="3">J</strain>
    </source>
</reference>
<dbReference type="InterPro" id="IPR003877">
    <property type="entry name" value="SPRY_dom"/>
</dbReference>
<evidence type="ECO:0000313" key="3">
    <source>
        <dbReference type="Proteomes" id="UP000694892"/>
    </source>
</evidence>
<dbReference type="PANTHER" id="PTHR24103">
    <property type="entry name" value="E3 UBIQUITIN-PROTEIN LIGASE TRIM"/>
    <property type="match status" value="1"/>
</dbReference>
<evidence type="ECO:0000313" key="2">
    <source>
        <dbReference type="EMBL" id="OCT66148.1"/>
    </source>
</evidence>
<name>A0A974C431_XENLA</name>
<sequence length="165" mass="19118">MNEFRFETERCCLGDRIFSSGAYYWEVELIHGEEWAVGVASPEVQRKGAAYLFSPQEKVWCVCRFVETFKALDNTEFNLDVTADIFKRVGVYLNLTKQTVSFYEPTTWKQLYTFTDVPQIVQPFFCLGTRGAEIRLAKRFSERTESKDNFEEMAEQAGLLENASL</sequence>
<dbReference type="InterPro" id="IPR043136">
    <property type="entry name" value="B30.2/SPRY_sf"/>
</dbReference>
<protein>
    <recommendedName>
        <fullName evidence="1">B30.2/SPRY domain-containing protein</fullName>
    </recommendedName>
</protein>
<dbReference type="InterPro" id="IPR001870">
    <property type="entry name" value="B30.2/SPRY"/>
</dbReference>
<dbReference type="PROSITE" id="PS50188">
    <property type="entry name" value="B302_SPRY"/>
    <property type="match status" value="1"/>
</dbReference>
<dbReference type="AlphaFoldDB" id="A0A974C431"/>
<dbReference type="Gene3D" id="2.60.120.920">
    <property type="match status" value="1"/>
</dbReference>
<proteinExistence type="predicted"/>
<organism evidence="2 3">
    <name type="scientific">Xenopus laevis</name>
    <name type="common">African clawed frog</name>
    <dbReference type="NCBI Taxonomy" id="8355"/>
    <lineage>
        <taxon>Eukaryota</taxon>
        <taxon>Metazoa</taxon>
        <taxon>Chordata</taxon>
        <taxon>Craniata</taxon>
        <taxon>Vertebrata</taxon>
        <taxon>Euteleostomi</taxon>
        <taxon>Amphibia</taxon>
        <taxon>Batrachia</taxon>
        <taxon>Anura</taxon>
        <taxon>Pipoidea</taxon>
        <taxon>Pipidae</taxon>
        <taxon>Xenopodinae</taxon>
        <taxon>Xenopus</taxon>
        <taxon>Xenopus</taxon>
    </lineage>
</organism>
<dbReference type="OMA" id="CYWELEV"/>
<accession>A0A974C431</accession>